<evidence type="ECO:0000259" key="1">
    <source>
        <dbReference type="Pfam" id="PF20231"/>
    </source>
</evidence>
<keyword evidence="3" id="KW-1185">Reference proteome</keyword>
<proteinExistence type="predicted"/>
<accession>A0A6S7I4J2</accession>
<dbReference type="Proteomes" id="UP001152795">
    <property type="component" value="Unassembled WGS sequence"/>
</dbReference>
<dbReference type="EMBL" id="CACRXK020007328">
    <property type="protein sequence ID" value="CAB4011967.1"/>
    <property type="molecule type" value="Genomic_DNA"/>
</dbReference>
<comment type="caution">
    <text evidence="2">The sequence shown here is derived from an EMBL/GenBank/DDBJ whole genome shotgun (WGS) entry which is preliminary data.</text>
</comment>
<dbReference type="InterPro" id="IPR046496">
    <property type="entry name" value="DUF6589"/>
</dbReference>
<name>A0A6S7I4J2_PARCT</name>
<gene>
    <name evidence="2" type="ORF">PACLA_8A030229</name>
</gene>
<evidence type="ECO:0000313" key="3">
    <source>
        <dbReference type="Proteomes" id="UP001152795"/>
    </source>
</evidence>
<protein>
    <recommendedName>
        <fullName evidence="1">DUF6589 domain-containing protein</fullName>
    </recommendedName>
</protein>
<feature type="domain" description="DUF6589" evidence="1">
    <location>
        <begin position="30"/>
        <end position="142"/>
    </location>
</feature>
<dbReference type="AlphaFoldDB" id="A0A6S7I4J2"/>
<dbReference type="Pfam" id="PF20231">
    <property type="entry name" value="DUF6589"/>
    <property type="match status" value="1"/>
</dbReference>
<sequence>MADVNKSPKENNPFLFNGGNDEEKKAQTLAVLDKFVTQYIYPTSDEDNMESSDEDSTDGVFNYALNLLKSFIILLDCKDAVASGNGEHLALIQKQILFYFSSISGFNSYAIEMLISTVQNEVLLSPREAHQCKWAALTNWKGGKD</sequence>
<organism evidence="2 3">
    <name type="scientific">Paramuricea clavata</name>
    <name type="common">Red gorgonian</name>
    <name type="synonym">Violescent sea-whip</name>
    <dbReference type="NCBI Taxonomy" id="317549"/>
    <lineage>
        <taxon>Eukaryota</taxon>
        <taxon>Metazoa</taxon>
        <taxon>Cnidaria</taxon>
        <taxon>Anthozoa</taxon>
        <taxon>Octocorallia</taxon>
        <taxon>Malacalcyonacea</taxon>
        <taxon>Plexauridae</taxon>
        <taxon>Paramuricea</taxon>
    </lineage>
</organism>
<reference evidence="2" key="1">
    <citation type="submission" date="2020-04" db="EMBL/GenBank/DDBJ databases">
        <authorList>
            <person name="Alioto T."/>
            <person name="Alioto T."/>
            <person name="Gomez Garrido J."/>
        </authorList>
    </citation>
    <scope>NUCLEOTIDE SEQUENCE</scope>
    <source>
        <strain evidence="2">A484AB</strain>
    </source>
</reference>
<evidence type="ECO:0000313" key="2">
    <source>
        <dbReference type="EMBL" id="CAB4011967.1"/>
    </source>
</evidence>